<keyword evidence="2" id="KW-1185">Reference proteome</keyword>
<dbReference type="InterPro" id="IPR050583">
    <property type="entry name" value="Mycobacterial_A85_antigen"/>
</dbReference>
<keyword evidence="1" id="KW-0378">Hydrolase</keyword>
<dbReference type="SUPFAM" id="SSF53474">
    <property type="entry name" value="alpha/beta-Hydrolases"/>
    <property type="match status" value="1"/>
</dbReference>
<dbReference type="PANTHER" id="PTHR48098">
    <property type="entry name" value="ENTEROCHELIN ESTERASE-RELATED"/>
    <property type="match status" value="1"/>
</dbReference>
<name>A0ABS2DHM9_9BACI</name>
<evidence type="ECO:0000313" key="2">
    <source>
        <dbReference type="Proteomes" id="UP001518925"/>
    </source>
</evidence>
<dbReference type="Pfam" id="PF00756">
    <property type="entry name" value="Esterase"/>
    <property type="match status" value="1"/>
</dbReference>
<dbReference type="Gene3D" id="3.40.50.1820">
    <property type="entry name" value="alpha/beta hydrolase"/>
    <property type="match status" value="1"/>
</dbReference>
<gene>
    <name evidence="1" type="ORF">JR050_09780</name>
</gene>
<dbReference type="Proteomes" id="UP001518925">
    <property type="component" value="Unassembled WGS sequence"/>
</dbReference>
<accession>A0ABS2DHM9</accession>
<comment type="caution">
    <text evidence="1">The sequence shown here is derived from an EMBL/GenBank/DDBJ whole genome shotgun (WGS) entry which is preliminary data.</text>
</comment>
<evidence type="ECO:0000313" key="1">
    <source>
        <dbReference type="EMBL" id="MBM6617958.1"/>
    </source>
</evidence>
<sequence length="254" mass="29019">MIENFEVPLFGQKRKIRIFLPHNYADVDKKYPVLYMHDGQNVFDDKEAIGGVSLDLHTYLEENRVEIIVIAIDQNTFAEERINEYCPFGHGALSEKVLGYKSLSGGKGNDYVDFIVQELKPFIDSTYRTEITKTYMAGISLGGLISTYAACRYPNIFKRVAAISSAFYRNQESIEELLKTRDLSSLEKFYLDYGTTEAGENTEISHQFELSNQAVYEIVKEKITNVNVEIIKGGKHNYATFKERVPQIITYITS</sequence>
<dbReference type="RefSeq" id="WP_204203308.1">
    <property type="nucleotide sequence ID" value="NZ_JAFELM010000028.1"/>
</dbReference>
<organism evidence="1 2">
    <name type="scientific">Bacillus suaedaesalsae</name>
    <dbReference type="NCBI Taxonomy" id="2810349"/>
    <lineage>
        <taxon>Bacteria</taxon>
        <taxon>Bacillati</taxon>
        <taxon>Bacillota</taxon>
        <taxon>Bacilli</taxon>
        <taxon>Bacillales</taxon>
        <taxon>Bacillaceae</taxon>
        <taxon>Bacillus</taxon>
    </lineage>
</organism>
<reference evidence="1 2" key="1">
    <citation type="submission" date="2021-02" db="EMBL/GenBank/DDBJ databases">
        <title>Bacillus sp. RD4P76, an endophyte from a halophyte.</title>
        <authorList>
            <person name="Sun J.-Q."/>
        </authorList>
    </citation>
    <scope>NUCLEOTIDE SEQUENCE [LARGE SCALE GENOMIC DNA]</scope>
    <source>
        <strain evidence="1 2">RD4P76</strain>
    </source>
</reference>
<dbReference type="InterPro" id="IPR000801">
    <property type="entry name" value="Esterase-like"/>
</dbReference>
<protein>
    <submittedName>
        <fullName evidence="1">Alpha/beta hydrolase</fullName>
    </submittedName>
</protein>
<dbReference type="EMBL" id="JAFELM010000028">
    <property type="protein sequence ID" value="MBM6617958.1"/>
    <property type="molecule type" value="Genomic_DNA"/>
</dbReference>
<dbReference type="PANTHER" id="PTHR48098:SF6">
    <property type="entry name" value="FERRI-BACILLIBACTIN ESTERASE BESA"/>
    <property type="match status" value="1"/>
</dbReference>
<dbReference type="InterPro" id="IPR029058">
    <property type="entry name" value="AB_hydrolase_fold"/>
</dbReference>
<proteinExistence type="predicted"/>
<dbReference type="GO" id="GO:0016787">
    <property type="term" value="F:hydrolase activity"/>
    <property type="evidence" value="ECO:0007669"/>
    <property type="project" value="UniProtKB-KW"/>
</dbReference>